<dbReference type="GO" id="GO:0003729">
    <property type="term" value="F:mRNA binding"/>
    <property type="evidence" value="ECO:0007669"/>
    <property type="project" value="InterPro"/>
</dbReference>
<evidence type="ECO:0000313" key="2">
    <source>
        <dbReference type="Proteomes" id="UP000321523"/>
    </source>
</evidence>
<accession>A0A512E434</accession>
<reference evidence="1 2" key="1">
    <citation type="submission" date="2019-07" db="EMBL/GenBank/DDBJ databases">
        <title>Whole genome shotgun sequence of Skermanella aerolata NBRC 106429.</title>
        <authorList>
            <person name="Hosoyama A."/>
            <person name="Uohara A."/>
            <person name="Ohji S."/>
            <person name="Ichikawa N."/>
        </authorList>
    </citation>
    <scope>NUCLEOTIDE SEQUENCE [LARGE SCALE GENOMIC DNA]</scope>
    <source>
        <strain evidence="1 2">NBRC 106429</strain>
    </source>
</reference>
<dbReference type="Proteomes" id="UP000321523">
    <property type="component" value="Unassembled WGS sequence"/>
</dbReference>
<protein>
    <submittedName>
        <fullName evidence="1">HicA protein</fullName>
    </submittedName>
</protein>
<dbReference type="InterPro" id="IPR012933">
    <property type="entry name" value="HicA_mRNA_interferase"/>
</dbReference>
<comment type="caution">
    <text evidence="1">The sequence shown here is derived from an EMBL/GenBank/DDBJ whole genome shotgun (WGS) entry which is preliminary data.</text>
</comment>
<organism evidence="1 2">
    <name type="scientific">Skermanella aerolata</name>
    <dbReference type="NCBI Taxonomy" id="393310"/>
    <lineage>
        <taxon>Bacteria</taxon>
        <taxon>Pseudomonadati</taxon>
        <taxon>Pseudomonadota</taxon>
        <taxon>Alphaproteobacteria</taxon>
        <taxon>Rhodospirillales</taxon>
        <taxon>Azospirillaceae</taxon>
        <taxon>Skermanella</taxon>
    </lineage>
</organism>
<dbReference type="EMBL" id="BJYZ01000092">
    <property type="protein sequence ID" value="GEO43493.1"/>
    <property type="molecule type" value="Genomic_DNA"/>
</dbReference>
<sequence>MNKANRRTLAAIYDRPTSAALRWSDIERLVIALGGTVEERAGSRVWIEVNGVGAVFHRPHPKPETKKGAVEAVRQMLSNAGIKP</sequence>
<dbReference type="Pfam" id="PF07927">
    <property type="entry name" value="HicA_toxin"/>
    <property type="match status" value="1"/>
</dbReference>
<proteinExistence type="predicted"/>
<dbReference type="AlphaFoldDB" id="A0A512E434"/>
<evidence type="ECO:0000313" key="1">
    <source>
        <dbReference type="EMBL" id="GEO43493.1"/>
    </source>
</evidence>
<dbReference type="OrthoDB" id="73001at2"/>
<gene>
    <name evidence="1" type="ORF">SAE02_76410</name>
</gene>
<dbReference type="RefSeq" id="WP_084721548.1">
    <property type="nucleotide sequence ID" value="NZ_BJYZ01000092.1"/>
</dbReference>
<keyword evidence="2" id="KW-1185">Reference proteome</keyword>
<name>A0A512E434_9PROT</name>